<reference evidence="1 2" key="1">
    <citation type="journal article" date="2004" name="Mol. Plant Microbe Interact.">
        <title>The genome sequence of the Gram-positive sugarcane pathogen Leifsonia xyli subsp. xyli.</title>
        <authorList>
            <person name="Monteiro-Vitorello C.B."/>
            <person name="Camargo L.E.A."/>
            <person name="Van Sluys M.A."/>
            <person name="Kitajima J.P."/>
            <person name="Truffi D."/>
            <person name="do Amaral A.M."/>
            <person name="Harakava R."/>
            <person name="de Oliveira J.C.F."/>
            <person name="Wood D."/>
            <person name="de Oliveira M.C."/>
            <person name="Miyaki C.Y."/>
            <person name="Takita M.A."/>
            <person name="da Silva A.C.R."/>
            <person name="Furlan L.R."/>
            <person name="Carraro D.M."/>
            <person name="Camarotte G."/>
            <person name="Almeida N.F. Jr."/>
            <person name="Carrer H."/>
            <person name="Coutinho L.L."/>
            <person name="El-Dorry H.A."/>
            <person name="Ferro M.I.T."/>
            <person name="Gagliardi P.R."/>
            <person name="Giglioti E."/>
            <person name="Goldman M.H.S."/>
            <person name="Goldman G.H."/>
            <person name="Kimura E.T."/>
            <person name="Ferro E.S."/>
            <person name="Kuramae E.E."/>
            <person name="Lemos E.G.M."/>
            <person name="Lemos M.V.F."/>
            <person name="Mauro S.M.Z."/>
            <person name="Machado M.A."/>
            <person name="Marino C.L."/>
            <person name="Menck C.F."/>
            <person name="Nunes L.R."/>
            <person name="Oliveira R.C."/>
            <person name="Pereira G.G."/>
            <person name="Siqueira W."/>
            <person name="de Souza A.A."/>
            <person name="Tsai S.M."/>
            <person name="Zanca A.S."/>
            <person name="Simpson A.J.G."/>
            <person name="Brumbley S.M."/>
            <person name="Setubal J.C."/>
        </authorList>
    </citation>
    <scope>NUCLEOTIDE SEQUENCE [LARGE SCALE GENOMIC DNA]</scope>
    <source>
        <strain evidence="1 2">CTCB07</strain>
    </source>
</reference>
<evidence type="ECO:0008006" key="3">
    <source>
        <dbReference type="Google" id="ProtNLM"/>
    </source>
</evidence>
<protein>
    <recommendedName>
        <fullName evidence="3">Signal transduction histidine kinase</fullName>
    </recommendedName>
</protein>
<dbReference type="HOGENOM" id="CLU_179041_0_0_11"/>
<organism evidence="1 2">
    <name type="scientific">Leifsonia xyli subsp. xyli (strain CTCB07)</name>
    <dbReference type="NCBI Taxonomy" id="281090"/>
    <lineage>
        <taxon>Bacteria</taxon>
        <taxon>Bacillati</taxon>
        <taxon>Actinomycetota</taxon>
        <taxon>Actinomycetes</taxon>
        <taxon>Micrococcales</taxon>
        <taxon>Microbacteriaceae</taxon>
        <taxon>Leifsonia</taxon>
    </lineage>
</organism>
<keyword evidence="2" id="KW-1185">Reference proteome</keyword>
<gene>
    <name evidence="1" type="ordered locus">Lxx16040</name>
</gene>
<name>Q6ADZ9_LEIXX</name>
<evidence type="ECO:0000313" key="2">
    <source>
        <dbReference type="Proteomes" id="UP000001306"/>
    </source>
</evidence>
<dbReference type="Proteomes" id="UP000001306">
    <property type="component" value="Chromosome"/>
</dbReference>
<dbReference type="InterPro" id="IPR021408">
    <property type="entry name" value="DUF3046"/>
</dbReference>
<dbReference type="AlphaFoldDB" id="Q6ADZ9"/>
<evidence type="ECO:0000313" key="1">
    <source>
        <dbReference type="EMBL" id="AAT89397.1"/>
    </source>
</evidence>
<dbReference type="KEGG" id="lxx:Lxx16040"/>
<dbReference type="eggNOG" id="ENOG50339KE">
    <property type="taxonomic scope" value="Bacteria"/>
</dbReference>
<sequence length="81" mass="8509">MLTENGRMKLSEFQRAVADEFGSTYGEALLTDLVLGELGGCTAGEAIAAGAAPRDVWLALCRETGVPPSHWHGAGKPAPKR</sequence>
<accession>Q6ADZ9</accession>
<dbReference type="Pfam" id="PF11248">
    <property type="entry name" value="DUF3046"/>
    <property type="match status" value="1"/>
</dbReference>
<dbReference type="EMBL" id="AE016822">
    <property type="protein sequence ID" value="AAT89397.1"/>
    <property type="molecule type" value="Genomic_DNA"/>
</dbReference>
<dbReference type="STRING" id="281090.Lxx16040"/>
<proteinExistence type="predicted"/>